<keyword evidence="9" id="KW-1185">Reference proteome</keyword>
<evidence type="ECO:0000256" key="4">
    <source>
        <dbReference type="ARBA" id="ARBA00023125"/>
    </source>
</evidence>
<accession>A0A0S4QJE7</accession>
<evidence type="ECO:0000313" key="8">
    <source>
        <dbReference type="EMBL" id="CUU55295.1"/>
    </source>
</evidence>
<keyword evidence="3" id="KW-0731">Sigma factor</keyword>
<sequence>MQARDERAFEEFVARTGDRLLRCAFLLVGERAAAEDLVQGALERTYRHWPRVSAGQPEAYVRKALVNAAASRWRRNRIREVPLGPHDVVGPPDHADHLLARDELIRALMTLPARQRTVLVLRYFDDLPEAEVAAALGCSIGSVKTHASRGLARLRASTELADRSLPMTGRNS</sequence>
<dbReference type="PANTHER" id="PTHR43133">
    <property type="entry name" value="RNA POLYMERASE ECF-TYPE SIGMA FACTO"/>
    <property type="match status" value="1"/>
</dbReference>
<proteinExistence type="inferred from homology"/>
<evidence type="ECO:0000256" key="2">
    <source>
        <dbReference type="ARBA" id="ARBA00023015"/>
    </source>
</evidence>
<evidence type="ECO:0000259" key="6">
    <source>
        <dbReference type="Pfam" id="PF04542"/>
    </source>
</evidence>
<dbReference type="Proteomes" id="UP000198802">
    <property type="component" value="Unassembled WGS sequence"/>
</dbReference>
<organism evidence="8 9">
    <name type="scientific">Parafrankia irregularis</name>
    <dbReference type="NCBI Taxonomy" id="795642"/>
    <lineage>
        <taxon>Bacteria</taxon>
        <taxon>Bacillati</taxon>
        <taxon>Actinomycetota</taxon>
        <taxon>Actinomycetes</taxon>
        <taxon>Frankiales</taxon>
        <taxon>Frankiaceae</taxon>
        <taxon>Parafrankia</taxon>
    </lineage>
</organism>
<dbReference type="InterPro" id="IPR013249">
    <property type="entry name" value="RNA_pol_sigma70_r4_t2"/>
</dbReference>
<evidence type="ECO:0000313" key="9">
    <source>
        <dbReference type="Proteomes" id="UP000198802"/>
    </source>
</evidence>
<evidence type="ECO:0000256" key="3">
    <source>
        <dbReference type="ARBA" id="ARBA00023082"/>
    </source>
</evidence>
<dbReference type="GO" id="GO:0016987">
    <property type="term" value="F:sigma factor activity"/>
    <property type="evidence" value="ECO:0007669"/>
    <property type="project" value="UniProtKB-KW"/>
</dbReference>
<dbReference type="GO" id="GO:0006352">
    <property type="term" value="P:DNA-templated transcription initiation"/>
    <property type="evidence" value="ECO:0007669"/>
    <property type="project" value="InterPro"/>
</dbReference>
<evidence type="ECO:0000259" key="7">
    <source>
        <dbReference type="Pfam" id="PF08281"/>
    </source>
</evidence>
<evidence type="ECO:0000256" key="1">
    <source>
        <dbReference type="ARBA" id="ARBA00010641"/>
    </source>
</evidence>
<gene>
    <name evidence="8" type="ORF">Ga0074812_104376</name>
</gene>
<name>A0A0S4QJE7_9ACTN</name>
<dbReference type="InterPro" id="IPR014284">
    <property type="entry name" value="RNA_pol_sigma-70_dom"/>
</dbReference>
<dbReference type="InterPro" id="IPR007627">
    <property type="entry name" value="RNA_pol_sigma70_r2"/>
</dbReference>
<dbReference type="SUPFAM" id="SSF88946">
    <property type="entry name" value="Sigma2 domain of RNA polymerase sigma factors"/>
    <property type="match status" value="1"/>
</dbReference>
<dbReference type="Pfam" id="PF08281">
    <property type="entry name" value="Sigma70_r4_2"/>
    <property type="match status" value="1"/>
</dbReference>
<dbReference type="NCBIfam" id="TIGR02937">
    <property type="entry name" value="sigma70-ECF"/>
    <property type="match status" value="1"/>
</dbReference>
<dbReference type="InterPro" id="IPR013325">
    <property type="entry name" value="RNA_pol_sigma_r2"/>
</dbReference>
<dbReference type="PANTHER" id="PTHR43133:SF50">
    <property type="entry name" value="ECF RNA POLYMERASE SIGMA FACTOR SIGM"/>
    <property type="match status" value="1"/>
</dbReference>
<keyword evidence="5" id="KW-0804">Transcription</keyword>
<dbReference type="GO" id="GO:0003677">
    <property type="term" value="F:DNA binding"/>
    <property type="evidence" value="ECO:0007669"/>
    <property type="project" value="UniProtKB-KW"/>
</dbReference>
<dbReference type="NCBIfam" id="TIGR02983">
    <property type="entry name" value="SigE-fam_strep"/>
    <property type="match status" value="1"/>
</dbReference>
<reference evidence="9" key="1">
    <citation type="submission" date="2015-11" db="EMBL/GenBank/DDBJ databases">
        <authorList>
            <person name="Varghese N."/>
        </authorList>
    </citation>
    <scope>NUCLEOTIDE SEQUENCE [LARGE SCALE GENOMIC DNA]</scope>
    <source>
        <strain evidence="9">DSM 45899</strain>
    </source>
</reference>
<dbReference type="RefSeq" id="WP_091273566.1">
    <property type="nucleotide sequence ID" value="NZ_FAOZ01000004.1"/>
</dbReference>
<dbReference type="AlphaFoldDB" id="A0A0S4QJE7"/>
<dbReference type="InterPro" id="IPR013324">
    <property type="entry name" value="RNA_pol_sigma_r3/r4-like"/>
</dbReference>
<dbReference type="Gene3D" id="1.10.1740.10">
    <property type="match status" value="1"/>
</dbReference>
<dbReference type="SUPFAM" id="SSF88659">
    <property type="entry name" value="Sigma3 and sigma4 domains of RNA polymerase sigma factors"/>
    <property type="match status" value="1"/>
</dbReference>
<evidence type="ECO:0000256" key="5">
    <source>
        <dbReference type="ARBA" id="ARBA00023163"/>
    </source>
</evidence>
<protein>
    <submittedName>
        <fullName evidence="8">RNA polymerase sigma-70 factor, sigma-E family</fullName>
    </submittedName>
</protein>
<dbReference type="EMBL" id="FAOZ01000004">
    <property type="protein sequence ID" value="CUU55295.1"/>
    <property type="molecule type" value="Genomic_DNA"/>
</dbReference>
<feature type="domain" description="RNA polymerase sigma-70 region 2" evidence="6">
    <location>
        <begin position="13"/>
        <end position="77"/>
    </location>
</feature>
<dbReference type="InterPro" id="IPR014325">
    <property type="entry name" value="RNA_pol_sigma-E_actinobac"/>
</dbReference>
<dbReference type="CDD" id="cd06171">
    <property type="entry name" value="Sigma70_r4"/>
    <property type="match status" value="1"/>
</dbReference>
<dbReference type="Gene3D" id="1.10.10.10">
    <property type="entry name" value="Winged helix-like DNA-binding domain superfamily/Winged helix DNA-binding domain"/>
    <property type="match status" value="1"/>
</dbReference>
<keyword evidence="2" id="KW-0805">Transcription regulation</keyword>
<keyword evidence="4" id="KW-0238">DNA-binding</keyword>
<dbReference type="InterPro" id="IPR039425">
    <property type="entry name" value="RNA_pol_sigma-70-like"/>
</dbReference>
<dbReference type="Pfam" id="PF04542">
    <property type="entry name" value="Sigma70_r2"/>
    <property type="match status" value="1"/>
</dbReference>
<comment type="similarity">
    <text evidence="1">Belongs to the sigma-70 factor family. ECF subfamily.</text>
</comment>
<dbReference type="InterPro" id="IPR036388">
    <property type="entry name" value="WH-like_DNA-bd_sf"/>
</dbReference>
<feature type="domain" description="RNA polymerase sigma factor 70 region 4 type 2" evidence="7">
    <location>
        <begin position="102"/>
        <end position="154"/>
    </location>
</feature>